<feature type="compositionally biased region" description="Low complexity" evidence="4">
    <location>
        <begin position="455"/>
        <end position="520"/>
    </location>
</feature>
<feature type="compositionally biased region" description="Low complexity" evidence="4">
    <location>
        <begin position="528"/>
        <end position="552"/>
    </location>
</feature>
<dbReference type="InterPro" id="IPR029044">
    <property type="entry name" value="Nucleotide-diphossugar_trans"/>
</dbReference>
<proteinExistence type="inferred from homology"/>
<feature type="region of interest" description="Disordered" evidence="4">
    <location>
        <begin position="386"/>
        <end position="552"/>
    </location>
</feature>
<organism evidence="6 7">
    <name type="scientific">Sporothrix bragantina</name>
    <dbReference type="NCBI Taxonomy" id="671064"/>
    <lineage>
        <taxon>Eukaryota</taxon>
        <taxon>Fungi</taxon>
        <taxon>Dikarya</taxon>
        <taxon>Ascomycota</taxon>
        <taxon>Pezizomycotina</taxon>
        <taxon>Sordariomycetes</taxon>
        <taxon>Sordariomycetidae</taxon>
        <taxon>Ophiostomatales</taxon>
        <taxon>Ophiostomataceae</taxon>
        <taxon>Sporothrix</taxon>
    </lineage>
</organism>
<gene>
    <name evidence="6" type="ORF">SBRCBS47491_005659</name>
</gene>
<accession>A0ABP0BYD8</accession>
<feature type="transmembrane region" description="Helical" evidence="5">
    <location>
        <begin position="12"/>
        <end position="29"/>
    </location>
</feature>
<keyword evidence="2" id="KW-0328">Glycosyltransferase</keyword>
<evidence type="ECO:0000256" key="5">
    <source>
        <dbReference type="SAM" id="Phobius"/>
    </source>
</evidence>
<evidence type="ECO:0000256" key="1">
    <source>
        <dbReference type="ARBA" id="ARBA00005664"/>
    </source>
</evidence>
<evidence type="ECO:0000313" key="7">
    <source>
        <dbReference type="Proteomes" id="UP001642406"/>
    </source>
</evidence>
<keyword evidence="5" id="KW-0812">Transmembrane</keyword>
<sequence>MLVQQFQRPTRLLAVLTSICLVYLCFNYLQRVDFATTCNTLRLGDEVTYEGQFGSTRMLSTKPVSMPKGKTAKIAKVGVAVNALDIPVVHRAFKTHQVHNDLHGYPHYIADREVVSDLIDNDRMHRGSGAYTKPAYLLAIIITELLKPESERLEWIFWFDGDTMILNPSTPLETFLPPNSSEILNDVHLVIASNWDGLNSGAFALRVHPWTASMLSGVLAYPMYEKERTMKDRFRDQSAFQFLLTHDESPLARDALKHKNHWAKVPMRWYNSLPVNNAFYADGKWLFSHNMEPAMFDNGTTEVFDDGRDGKIQPWKVMQGDLLVHFAGTKGVRDSWMTPWLDRAEALLPEWNNPNHTAKLQVECAQFWQDYEEEMQVHVSAAKAVEAKEKQRKKEDEKKKFEEKKKNEERKQIEKEVKKQEQIKKDALKEKQREEKKKAAEAAKKKKEEEEAEAAKASAAAAEAAAAAPTAAAAASDSSSSSEDSSSSSDSTDSTSSDSTSSESDSTSSDSSSSDSTTTSSEEKAGDSESSSSDSSSSDSTSSSSDSSSESS</sequence>
<evidence type="ECO:0000256" key="2">
    <source>
        <dbReference type="ARBA" id="ARBA00022676"/>
    </source>
</evidence>
<evidence type="ECO:0008006" key="8">
    <source>
        <dbReference type="Google" id="ProtNLM"/>
    </source>
</evidence>
<keyword evidence="5" id="KW-1133">Transmembrane helix</keyword>
<reference evidence="6 7" key="1">
    <citation type="submission" date="2024-01" db="EMBL/GenBank/DDBJ databases">
        <authorList>
            <person name="Allen C."/>
            <person name="Tagirdzhanova G."/>
        </authorList>
    </citation>
    <scope>NUCLEOTIDE SEQUENCE [LARGE SCALE GENOMIC DNA]</scope>
</reference>
<keyword evidence="3" id="KW-0808">Transferase</keyword>
<dbReference type="Pfam" id="PF05637">
    <property type="entry name" value="Glyco_transf_34"/>
    <property type="match status" value="1"/>
</dbReference>
<dbReference type="EMBL" id="CAWUHC010000050">
    <property type="protein sequence ID" value="CAK7224757.1"/>
    <property type="molecule type" value="Genomic_DNA"/>
</dbReference>
<dbReference type="Proteomes" id="UP001642406">
    <property type="component" value="Unassembled WGS sequence"/>
</dbReference>
<comment type="caution">
    <text evidence="6">The sequence shown here is derived from an EMBL/GenBank/DDBJ whole genome shotgun (WGS) entry which is preliminary data.</text>
</comment>
<dbReference type="Gene3D" id="3.90.550.10">
    <property type="entry name" value="Spore Coat Polysaccharide Biosynthesis Protein SpsA, Chain A"/>
    <property type="match status" value="1"/>
</dbReference>
<dbReference type="PANTHER" id="PTHR31306:SF8">
    <property type="entry name" value="GLYCOSYLTRANSFERASE FAMILY 34 PROTEIN"/>
    <property type="match status" value="1"/>
</dbReference>
<dbReference type="InterPro" id="IPR008630">
    <property type="entry name" value="Glyco_trans_34"/>
</dbReference>
<evidence type="ECO:0000256" key="4">
    <source>
        <dbReference type="SAM" id="MobiDB-lite"/>
    </source>
</evidence>
<feature type="compositionally biased region" description="Basic and acidic residues" evidence="4">
    <location>
        <begin position="386"/>
        <end position="449"/>
    </location>
</feature>
<name>A0ABP0BYD8_9PEZI</name>
<evidence type="ECO:0000256" key="3">
    <source>
        <dbReference type="ARBA" id="ARBA00022679"/>
    </source>
</evidence>
<dbReference type="PANTHER" id="PTHR31306">
    <property type="entry name" value="ALPHA-1,6-MANNOSYLTRANSFERASE MNN11-RELATED"/>
    <property type="match status" value="1"/>
</dbReference>
<comment type="similarity">
    <text evidence="1">Belongs to the glycosyltransferase 34 family.</text>
</comment>
<protein>
    <recommendedName>
        <fullName evidence="8">Galactosyl transferase gma12 mnn10 family protein</fullName>
    </recommendedName>
</protein>
<keyword evidence="7" id="KW-1185">Reference proteome</keyword>
<evidence type="ECO:0000313" key="6">
    <source>
        <dbReference type="EMBL" id="CAK7224757.1"/>
    </source>
</evidence>
<keyword evidence="5" id="KW-0472">Membrane</keyword>